<dbReference type="InterPro" id="IPR025724">
    <property type="entry name" value="GAG-pre-integrase_dom"/>
</dbReference>
<dbReference type="Pfam" id="PF13976">
    <property type="entry name" value="gag_pre-integrs"/>
    <property type="match status" value="1"/>
</dbReference>
<gene>
    <name evidence="3" type="ORF">OnM2_053050</name>
</gene>
<dbReference type="EMBL" id="MCFK01005370">
    <property type="protein sequence ID" value="RKF60173.1"/>
    <property type="molecule type" value="Genomic_DNA"/>
</dbReference>
<evidence type="ECO:0000313" key="4">
    <source>
        <dbReference type="Proteomes" id="UP000286134"/>
    </source>
</evidence>
<evidence type="ECO:0000313" key="3">
    <source>
        <dbReference type="EMBL" id="RKF60173.1"/>
    </source>
</evidence>
<sequence length="258" mass="29251">MIASIERSRGAVLLAEFLQDKEAHATISTPQSYTSRRGQDDTVILNTATTNHVFHQQSRFINYEKLNRPIQVRIGDSHCFIVGIGSIRLSVMTDKGERSIIIDNVQYIPGFHIKIIAYKAYKNGGAYLDGRKNWIRKIKDDSCVAICKNSACGSFLILEEGKKRYSKETSLATQSTNQQFNIASTDTWHQRLGHMSYESLAKLPNDTKGVIIKDKSNDRIRPLCEVCNLRISHTRISRQPQNTGENPFQGVHIDFIHE</sequence>
<name>A0A420HRY1_9PEZI</name>
<evidence type="ECO:0000259" key="1">
    <source>
        <dbReference type="Pfam" id="PF13976"/>
    </source>
</evidence>
<feature type="domain" description="GAG-pre-integrase" evidence="1">
    <location>
        <begin position="173"/>
        <end position="229"/>
    </location>
</feature>
<keyword evidence="4" id="KW-1185">Reference proteome</keyword>
<dbReference type="Proteomes" id="UP000286134">
    <property type="component" value="Unassembled WGS sequence"/>
</dbReference>
<dbReference type="OrthoDB" id="4906364at2759"/>
<organism evidence="3 4">
    <name type="scientific">Erysiphe neolycopersici</name>
    <dbReference type="NCBI Taxonomy" id="212602"/>
    <lineage>
        <taxon>Eukaryota</taxon>
        <taxon>Fungi</taxon>
        <taxon>Dikarya</taxon>
        <taxon>Ascomycota</taxon>
        <taxon>Pezizomycotina</taxon>
        <taxon>Leotiomycetes</taxon>
        <taxon>Erysiphales</taxon>
        <taxon>Erysiphaceae</taxon>
        <taxon>Erysiphe</taxon>
    </lineage>
</organism>
<feature type="domain" description="Retrovirus-related Pol polyprotein from transposon TNT 1-94-like beta-barrel" evidence="2">
    <location>
        <begin position="44"/>
        <end position="123"/>
    </location>
</feature>
<comment type="caution">
    <text evidence="3">The sequence shown here is derived from an EMBL/GenBank/DDBJ whole genome shotgun (WGS) entry which is preliminary data.</text>
</comment>
<accession>A0A420HRY1</accession>
<dbReference type="AlphaFoldDB" id="A0A420HRY1"/>
<evidence type="ECO:0000259" key="2">
    <source>
        <dbReference type="Pfam" id="PF22936"/>
    </source>
</evidence>
<proteinExistence type="predicted"/>
<protein>
    <submittedName>
        <fullName evidence="3">Uncharacterized protein</fullName>
    </submittedName>
</protein>
<dbReference type="Pfam" id="PF22936">
    <property type="entry name" value="Pol_BBD"/>
    <property type="match status" value="1"/>
</dbReference>
<reference evidence="3 4" key="1">
    <citation type="journal article" date="2018" name="BMC Genomics">
        <title>Comparative genome analyses reveal sequence features reflecting distinct modes of host-adaptation between dicot and monocot powdery mildew.</title>
        <authorList>
            <person name="Wu Y."/>
            <person name="Ma X."/>
            <person name="Pan Z."/>
            <person name="Kale S.D."/>
            <person name="Song Y."/>
            <person name="King H."/>
            <person name="Zhang Q."/>
            <person name="Presley C."/>
            <person name="Deng X."/>
            <person name="Wei C.I."/>
            <person name="Xiao S."/>
        </authorList>
    </citation>
    <scope>NUCLEOTIDE SEQUENCE [LARGE SCALE GENOMIC DNA]</scope>
    <source>
        <strain evidence="3">UMSG2</strain>
    </source>
</reference>
<dbReference type="STRING" id="212602.A0A420HRY1"/>
<dbReference type="InterPro" id="IPR054722">
    <property type="entry name" value="PolX-like_BBD"/>
</dbReference>